<reference evidence="2" key="1">
    <citation type="submission" date="2016-07" db="EMBL/GenBank/DDBJ databases">
        <authorList>
            <person name="Florea S."/>
            <person name="Webb J.S."/>
            <person name="Jaromczyk J."/>
            <person name="Schardl C.L."/>
        </authorList>
    </citation>
    <scope>NUCLEOTIDE SEQUENCE [LARGE SCALE GENOMIC DNA]</scope>
    <source>
        <strain evidence="2">CC-VM-7</strain>
    </source>
</reference>
<protein>
    <submittedName>
        <fullName evidence="1">Uncharacterized protein</fullName>
    </submittedName>
</protein>
<accession>A0A1B8ZQ50</accession>
<dbReference type="OrthoDB" id="956134at2"/>
<evidence type="ECO:0000313" key="2">
    <source>
        <dbReference type="Proteomes" id="UP000093432"/>
    </source>
</evidence>
<dbReference type="EMBL" id="MAYG01000001">
    <property type="protein sequence ID" value="OCA73721.1"/>
    <property type="molecule type" value="Genomic_DNA"/>
</dbReference>
<evidence type="ECO:0000313" key="1">
    <source>
        <dbReference type="EMBL" id="OCA73721.1"/>
    </source>
</evidence>
<comment type="caution">
    <text evidence="1">The sequence shown here is derived from an EMBL/GenBank/DDBJ whole genome shotgun (WGS) entry which is preliminary data.</text>
</comment>
<name>A0A1B8ZQ50_9FLAO</name>
<organism evidence="1 2">
    <name type="scientific">Chryseobacterium arthrosphaerae</name>
    <dbReference type="NCBI Taxonomy" id="651561"/>
    <lineage>
        <taxon>Bacteria</taxon>
        <taxon>Pseudomonadati</taxon>
        <taxon>Bacteroidota</taxon>
        <taxon>Flavobacteriia</taxon>
        <taxon>Flavobacteriales</taxon>
        <taxon>Weeksellaceae</taxon>
        <taxon>Chryseobacterium group</taxon>
        <taxon>Chryseobacterium</taxon>
    </lineage>
</organism>
<sequence length="142" mass="16477">MNSNEFRLGNYINFGSTLSEITGIMAEEIMFRYKSGGENRYALLQTPGINLIPLTEEWLLGFGFESNDGTKYNPSDEYASQFEYTLDSGISHRDFVCRPSKGWIIKLGDYDDELEVKYVHEFQNLFYALKGKELYLKKNDHE</sequence>
<proteinExistence type="predicted"/>
<dbReference type="AlphaFoldDB" id="A0A1B8ZQ50"/>
<dbReference type="RefSeq" id="WP_065397720.1">
    <property type="nucleotide sequence ID" value="NZ_MAYG01000001.1"/>
</dbReference>
<dbReference type="Proteomes" id="UP000093432">
    <property type="component" value="Unassembled WGS sequence"/>
</dbReference>
<gene>
    <name evidence="1" type="ORF">BBI00_04895</name>
</gene>
<dbReference type="STRING" id="651561.BBI00_04895"/>